<dbReference type="Proteomes" id="UP000267027">
    <property type="component" value="Unassembled WGS sequence"/>
</dbReference>
<gene>
    <name evidence="1" type="ORF">ACOC_LOCUS12747</name>
</gene>
<reference evidence="1 2" key="2">
    <citation type="submission" date="2018-11" db="EMBL/GenBank/DDBJ databases">
        <authorList>
            <consortium name="Pathogen Informatics"/>
        </authorList>
    </citation>
    <scope>NUCLEOTIDE SEQUENCE [LARGE SCALE GENOMIC DNA]</scope>
    <source>
        <strain evidence="1 2">Costa Rica</strain>
    </source>
</reference>
<proteinExistence type="predicted"/>
<sequence>MVPDPDVKAGRRRGQFVFGHGGGVVVAFVSVAVDGEWKRLLSVSIATSCGHRRLATDGGQKRKRTTD</sequence>
<dbReference type="EMBL" id="UYYA01005196">
    <property type="protein sequence ID" value="VDM64332.1"/>
    <property type="molecule type" value="Genomic_DNA"/>
</dbReference>
<dbReference type="WBParaSite" id="ACOC_0001274601-mRNA-1">
    <property type="protein sequence ID" value="ACOC_0001274601-mRNA-1"/>
    <property type="gene ID" value="ACOC_0001274601"/>
</dbReference>
<evidence type="ECO:0000313" key="1">
    <source>
        <dbReference type="EMBL" id="VDM64332.1"/>
    </source>
</evidence>
<keyword evidence="2" id="KW-1185">Reference proteome</keyword>
<protein>
    <submittedName>
        <fullName evidence="1 3">Uncharacterized protein</fullName>
    </submittedName>
</protein>
<evidence type="ECO:0000313" key="2">
    <source>
        <dbReference type="Proteomes" id="UP000267027"/>
    </source>
</evidence>
<name>A0A0R3Q176_ANGCS</name>
<evidence type="ECO:0000313" key="3">
    <source>
        <dbReference type="WBParaSite" id="ACOC_0001274601-mRNA-1"/>
    </source>
</evidence>
<accession>A0A0R3Q176</accession>
<organism evidence="3">
    <name type="scientific">Angiostrongylus costaricensis</name>
    <name type="common">Nematode worm</name>
    <dbReference type="NCBI Taxonomy" id="334426"/>
    <lineage>
        <taxon>Eukaryota</taxon>
        <taxon>Metazoa</taxon>
        <taxon>Ecdysozoa</taxon>
        <taxon>Nematoda</taxon>
        <taxon>Chromadorea</taxon>
        <taxon>Rhabditida</taxon>
        <taxon>Rhabditina</taxon>
        <taxon>Rhabditomorpha</taxon>
        <taxon>Strongyloidea</taxon>
        <taxon>Metastrongylidae</taxon>
        <taxon>Angiostrongylus</taxon>
    </lineage>
</organism>
<dbReference type="AlphaFoldDB" id="A0A0R3Q176"/>
<reference evidence="3" key="1">
    <citation type="submission" date="2017-02" db="UniProtKB">
        <authorList>
            <consortium name="WormBaseParasite"/>
        </authorList>
    </citation>
    <scope>IDENTIFICATION</scope>
</reference>